<gene>
    <name evidence="2" type="ORF">MAPG_10861</name>
</gene>
<feature type="non-terminal residue" evidence="2">
    <location>
        <position position="244"/>
    </location>
</feature>
<reference evidence="2" key="1">
    <citation type="submission" date="2010-05" db="EMBL/GenBank/DDBJ databases">
        <title>The Genome Sequence of Magnaporthe poae strain ATCC 64411.</title>
        <authorList>
            <consortium name="The Broad Institute Genome Sequencing Platform"/>
            <consortium name="Broad Institute Genome Sequencing Center for Infectious Disease"/>
            <person name="Ma L.-J."/>
            <person name="Dead R."/>
            <person name="Young S."/>
            <person name="Zeng Q."/>
            <person name="Koehrsen M."/>
            <person name="Alvarado L."/>
            <person name="Berlin A."/>
            <person name="Chapman S.B."/>
            <person name="Chen Z."/>
            <person name="Freedman E."/>
            <person name="Gellesch M."/>
            <person name="Goldberg J."/>
            <person name="Griggs A."/>
            <person name="Gujja S."/>
            <person name="Heilman E.R."/>
            <person name="Heiman D."/>
            <person name="Hepburn T."/>
            <person name="Howarth C."/>
            <person name="Jen D."/>
            <person name="Larson L."/>
            <person name="Mehta T."/>
            <person name="Neiman D."/>
            <person name="Pearson M."/>
            <person name="Roberts A."/>
            <person name="Saif S."/>
            <person name="Shea T."/>
            <person name="Shenoy N."/>
            <person name="Sisk P."/>
            <person name="Stolte C."/>
            <person name="Sykes S."/>
            <person name="Walk T."/>
            <person name="White J."/>
            <person name="Yandava C."/>
            <person name="Haas B."/>
            <person name="Nusbaum C."/>
            <person name="Birren B."/>
        </authorList>
    </citation>
    <scope>NUCLEOTIDE SEQUENCE</scope>
    <source>
        <strain evidence="2">ATCC 64411</strain>
    </source>
</reference>
<evidence type="ECO:0000313" key="2">
    <source>
        <dbReference type="EMBL" id="KLU91912.1"/>
    </source>
</evidence>
<dbReference type="AlphaFoldDB" id="A0A0H2U7M2"/>
<feature type="chain" id="PRO_5005202485" evidence="1">
    <location>
        <begin position="22"/>
        <end position="244"/>
    </location>
</feature>
<dbReference type="VEuPathDB" id="FungiDB:MAPG_10861"/>
<proteinExistence type="predicted"/>
<reference evidence="2" key="2">
    <citation type="submission" date="2011-03" db="EMBL/GenBank/DDBJ databases">
        <title>Annotation of Magnaporthe poae ATCC 64411.</title>
        <authorList>
            <person name="Ma L.-J."/>
            <person name="Dead R."/>
            <person name="Young S.K."/>
            <person name="Zeng Q."/>
            <person name="Gargeya S."/>
            <person name="Fitzgerald M."/>
            <person name="Haas B."/>
            <person name="Abouelleil A."/>
            <person name="Alvarado L."/>
            <person name="Arachchi H.M."/>
            <person name="Berlin A."/>
            <person name="Brown A."/>
            <person name="Chapman S.B."/>
            <person name="Chen Z."/>
            <person name="Dunbar C."/>
            <person name="Freedman E."/>
            <person name="Gearin G."/>
            <person name="Gellesch M."/>
            <person name="Goldberg J."/>
            <person name="Griggs A."/>
            <person name="Gujja S."/>
            <person name="Heiman D."/>
            <person name="Howarth C."/>
            <person name="Larson L."/>
            <person name="Lui A."/>
            <person name="MacDonald P.J.P."/>
            <person name="Mehta T."/>
            <person name="Montmayeur A."/>
            <person name="Murphy C."/>
            <person name="Neiman D."/>
            <person name="Pearson M."/>
            <person name="Priest M."/>
            <person name="Roberts A."/>
            <person name="Saif S."/>
            <person name="Shea T."/>
            <person name="Shenoy N."/>
            <person name="Sisk P."/>
            <person name="Stolte C."/>
            <person name="Sykes S."/>
            <person name="Yandava C."/>
            <person name="Wortman J."/>
            <person name="Nusbaum C."/>
            <person name="Birren B."/>
        </authorList>
    </citation>
    <scope>NUCLEOTIDE SEQUENCE</scope>
    <source>
        <strain evidence="2">ATCC 64411</strain>
    </source>
</reference>
<feature type="signal peptide" evidence="1">
    <location>
        <begin position="1"/>
        <end position="21"/>
    </location>
</feature>
<evidence type="ECO:0000256" key="1">
    <source>
        <dbReference type="SAM" id="SignalP"/>
    </source>
</evidence>
<keyword evidence="1" id="KW-0732">Signal</keyword>
<organism evidence="2">
    <name type="scientific">Magnaporthiopsis poae (strain ATCC 64411 / 73-15)</name>
    <name type="common">Kentucky bluegrass fungus</name>
    <name type="synonym">Magnaporthe poae</name>
    <dbReference type="NCBI Taxonomy" id="644358"/>
    <lineage>
        <taxon>Eukaryota</taxon>
        <taxon>Fungi</taxon>
        <taxon>Dikarya</taxon>
        <taxon>Ascomycota</taxon>
        <taxon>Pezizomycotina</taxon>
        <taxon>Sordariomycetes</taxon>
        <taxon>Sordariomycetidae</taxon>
        <taxon>Magnaporthales</taxon>
        <taxon>Magnaporthaceae</taxon>
        <taxon>Magnaporthiopsis</taxon>
    </lineage>
</organism>
<dbReference type="EMBL" id="GL876978">
    <property type="protein sequence ID" value="KLU91912.1"/>
    <property type="molecule type" value="Genomic_DNA"/>
</dbReference>
<name>A0A0H2U7M2_MAGP6</name>
<sequence length="244" mass="26058">MAFLFLVAFQMRLAGKGLVAAREMALELAVGLNPRLLGPCLGNGGDWLVLLPFMAQQSSFGRIRKIASAVELLLLGLVSCRVLDRSLGMLPVPMSDEIVHLCKGRRTSLNIANESATFLEGKGRRPVELSLKLPLRNHLIAHVHLEVSELTSGQASVLALLEGNPVCVHLLPRLVGRIGGRLEDGPVPGGLEGEKGNHARLFLAEGFVTLRPLSCPALAFPLRVPVQVLPGLWVLGCGLGLGRG</sequence>
<accession>A0A0H2U7M2</accession>
<protein>
    <submittedName>
        <fullName evidence="2">Uncharacterized protein</fullName>
    </submittedName>
</protein>